<organism evidence="2 3">
    <name type="scientific">Antrodiella citrinella</name>
    <dbReference type="NCBI Taxonomy" id="2447956"/>
    <lineage>
        <taxon>Eukaryota</taxon>
        <taxon>Fungi</taxon>
        <taxon>Dikarya</taxon>
        <taxon>Basidiomycota</taxon>
        <taxon>Agaricomycotina</taxon>
        <taxon>Agaricomycetes</taxon>
        <taxon>Polyporales</taxon>
        <taxon>Steccherinaceae</taxon>
        <taxon>Antrodiella</taxon>
    </lineage>
</organism>
<dbReference type="EMBL" id="SGPM01000161">
    <property type="protein sequence ID" value="THH28718.1"/>
    <property type="molecule type" value="Genomic_DNA"/>
</dbReference>
<gene>
    <name evidence="2" type="ORF">EUX98_g5473</name>
</gene>
<sequence length="118" mass="13044">MQEPDSTDYVLPAMSDSSQTPKKRKPNINSTAHTGHTSSKAAVPSKTTKTHPSTYVSAPVRPRAASVQTEEEEDAELEQHADEIIEIESDDDDNVNAMEVDHSVRAMYRCKFVAVEEV</sequence>
<keyword evidence="3" id="KW-1185">Reference proteome</keyword>
<feature type="compositionally biased region" description="Polar residues" evidence="1">
    <location>
        <begin position="27"/>
        <end position="56"/>
    </location>
</feature>
<evidence type="ECO:0000313" key="2">
    <source>
        <dbReference type="EMBL" id="THH28718.1"/>
    </source>
</evidence>
<name>A0A4S4MTQ3_9APHY</name>
<proteinExistence type="predicted"/>
<evidence type="ECO:0000256" key="1">
    <source>
        <dbReference type="SAM" id="MobiDB-lite"/>
    </source>
</evidence>
<comment type="caution">
    <text evidence="2">The sequence shown here is derived from an EMBL/GenBank/DDBJ whole genome shotgun (WGS) entry which is preliminary data.</text>
</comment>
<reference evidence="2 3" key="1">
    <citation type="submission" date="2019-02" db="EMBL/GenBank/DDBJ databases">
        <title>Genome sequencing of the rare red list fungi Antrodiella citrinella (Flaviporus citrinellus).</title>
        <authorList>
            <person name="Buettner E."/>
            <person name="Kellner H."/>
        </authorList>
    </citation>
    <scope>NUCLEOTIDE SEQUENCE [LARGE SCALE GENOMIC DNA]</scope>
    <source>
        <strain evidence="2 3">DSM 108506</strain>
    </source>
</reference>
<evidence type="ECO:0000313" key="3">
    <source>
        <dbReference type="Proteomes" id="UP000308730"/>
    </source>
</evidence>
<protein>
    <submittedName>
        <fullName evidence="2">Uncharacterized protein</fullName>
    </submittedName>
</protein>
<accession>A0A4S4MTQ3</accession>
<dbReference type="AlphaFoldDB" id="A0A4S4MTQ3"/>
<dbReference type="Proteomes" id="UP000308730">
    <property type="component" value="Unassembled WGS sequence"/>
</dbReference>
<feature type="region of interest" description="Disordered" evidence="1">
    <location>
        <begin position="1"/>
        <end position="71"/>
    </location>
</feature>